<evidence type="ECO:0000313" key="4">
    <source>
        <dbReference type="EMBL" id="SIR76430.1"/>
    </source>
</evidence>
<dbReference type="PANTHER" id="PTHR36539">
    <property type="entry name" value="ETHANOLAMINE UTILIZATION PROTEIN EUTN"/>
    <property type="match status" value="1"/>
</dbReference>
<dbReference type="RefSeq" id="WP_076476658.1">
    <property type="nucleotide sequence ID" value="NZ_FTNT01000002.1"/>
</dbReference>
<evidence type="ECO:0000256" key="2">
    <source>
        <dbReference type="ARBA" id="ARBA00023669"/>
    </source>
</evidence>
<dbReference type="InterPro" id="IPR004992">
    <property type="entry name" value="EutN_CcmL"/>
</dbReference>
<dbReference type="Proteomes" id="UP000186218">
    <property type="component" value="Unassembled WGS sequence"/>
</dbReference>
<dbReference type="PANTHER" id="PTHR36539:SF1">
    <property type="entry name" value="BACTERIAL MICROCOMPARTMENT SHELL VERTEX PROTEIN EUTN"/>
    <property type="match status" value="1"/>
</dbReference>
<accession>A0A1N7DKW6</accession>
<keyword evidence="5" id="KW-1185">Reference proteome</keyword>
<evidence type="ECO:0000256" key="1">
    <source>
        <dbReference type="ARBA" id="ARBA00023587"/>
    </source>
</evidence>
<dbReference type="SUPFAM" id="SSF159133">
    <property type="entry name" value="EutN/CcmL-like"/>
    <property type="match status" value="1"/>
</dbReference>
<gene>
    <name evidence="4" type="ORF">SAMN05445060_0716</name>
</gene>
<organism evidence="4 5">
    <name type="scientific">Williamsia sterculiae</name>
    <dbReference type="NCBI Taxonomy" id="1344003"/>
    <lineage>
        <taxon>Bacteria</taxon>
        <taxon>Bacillati</taxon>
        <taxon>Actinomycetota</taxon>
        <taxon>Actinomycetes</taxon>
        <taxon>Mycobacteriales</taxon>
        <taxon>Nocardiaceae</taxon>
        <taxon>Williamsia</taxon>
    </lineage>
</organism>
<dbReference type="Gene3D" id="2.40.50.220">
    <property type="entry name" value="EutN/Ccml"/>
    <property type="match status" value="1"/>
</dbReference>
<protein>
    <submittedName>
        <fullName evidence="4">Ethanolamine utilization protein EutN</fullName>
    </submittedName>
</protein>
<dbReference type="STRING" id="1344003.SAMN05445060_0716"/>
<comment type="subcellular location">
    <subcellularLocation>
        <location evidence="1">Carboxysome</location>
    </subcellularLocation>
</comment>
<evidence type="ECO:0000313" key="5">
    <source>
        <dbReference type="Proteomes" id="UP000186218"/>
    </source>
</evidence>
<sequence>MRIARVVGQVVSTAKPDSISGRIILLVRDIDPGDPADSEDDGGRPYAAVDLTGAGRGEVVLVVKGTAARAAADEAPLDAAAIGIVDSLVVEGKVTYEK</sequence>
<dbReference type="EMBL" id="FTNT01000002">
    <property type="protein sequence ID" value="SIR76430.1"/>
    <property type="molecule type" value="Genomic_DNA"/>
</dbReference>
<dbReference type="GO" id="GO:0031470">
    <property type="term" value="C:carboxysome"/>
    <property type="evidence" value="ECO:0007669"/>
    <property type="project" value="UniProtKB-SubCell"/>
</dbReference>
<dbReference type="OrthoDB" id="196195at2"/>
<keyword evidence="2" id="KW-1282">Carboxysome</keyword>
<proteinExistence type="predicted"/>
<dbReference type="PROSITE" id="PS51932">
    <property type="entry name" value="BMV"/>
    <property type="match status" value="1"/>
</dbReference>
<reference evidence="4 5" key="1">
    <citation type="submission" date="2017-01" db="EMBL/GenBank/DDBJ databases">
        <authorList>
            <person name="Mah S.A."/>
            <person name="Swanson W.J."/>
            <person name="Moy G.W."/>
            <person name="Vacquier V.D."/>
        </authorList>
    </citation>
    <scope>NUCLEOTIDE SEQUENCE [LARGE SCALE GENOMIC DNA]</scope>
    <source>
        <strain evidence="4 5">CPCC 203464</strain>
    </source>
</reference>
<dbReference type="AlphaFoldDB" id="A0A1N7DKW6"/>
<evidence type="ECO:0000256" key="3">
    <source>
        <dbReference type="ARBA" id="ARBA00024446"/>
    </source>
</evidence>
<dbReference type="Pfam" id="PF03319">
    <property type="entry name" value="EutN_CcmL"/>
    <property type="match status" value="1"/>
</dbReference>
<keyword evidence="3" id="KW-1283">Bacterial microcompartment</keyword>
<name>A0A1N7DKW6_9NOCA</name>
<dbReference type="InterPro" id="IPR036677">
    <property type="entry name" value="EutN_CcmL_sf"/>
</dbReference>